<evidence type="ECO:0000313" key="1">
    <source>
        <dbReference type="Proteomes" id="UP000248481"/>
    </source>
</evidence>
<dbReference type="InParanoid" id="A0A2Y9H6U1"/>
<dbReference type="CTD" id="102127596"/>
<dbReference type="PANTHER" id="PTHR39222">
    <property type="entry name" value="MCG9903"/>
    <property type="match status" value="1"/>
</dbReference>
<dbReference type="PANTHER" id="PTHR39222:SF1">
    <property type="entry name" value="RIKEN CDNA 1700020A23 GENE"/>
    <property type="match status" value="1"/>
</dbReference>
<dbReference type="STRING" id="29088.A0A2Y9H6U1"/>
<dbReference type="InterPro" id="IPR040425">
    <property type="entry name" value="C20orf141-like"/>
</dbReference>
<gene>
    <name evidence="2" type="primary">C10H20orf141</name>
</gene>
<dbReference type="Proteomes" id="UP000248481">
    <property type="component" value="Chromosome 10"/>
</dbReference>
<reference evidence="2" key="1">
    <citation type="submission" date="2025-08" db="UniProtKB">
        <authorList>
            <consortium name="RefSeq"/>
        </authorList>
    </citation>
    <scope>IDENTIFICATION</scope>
    <source>
        <tissue evidence="2">Blood</tissue>
    </source>
</reference>
<proteinExistence type="predicted"/>
<name>A0A2Y9H6U1_NEOSC</name>
<dbReference type="AlphaFoldDB" id="A0A2Y9H6U1"/>
<evidence type="ECO:0000313" key="2">
    <source>
        <dbReference type="RefSeq" id="XP_021545009.1"/>
    </source>
</evidence>
<dbReference type="GeneID" id="110579681"/>
<dbReference type="Pfam" id="PF17717">
    <property type="entry name" value="DUF5562"/>
    <property type="match status" value="1"/>
</dbReference>
<accession>A0A2Y9H6U1</accession>
<dbReference type="KEGG" id="nsu:110579681"/>
<organism evidence="1 2">
    <name type="scientific">Neomonachus schauinslandi</name>
    <name type="common">Hawaiian monk seal</name>
    <name type="synonym">Monachus schauinslandi</name>
    <dbReference type="NCBI Taxonomy" id="29088"/>
    <lineage>
        <taxon>Eukaryota</taxon>
        <taxon>Metazoa</taxon>
        <taxon>Chordata</taxon>
        <taxon>Craniata</taxon>
        <taxon>Vertebrata</taxon>
        <taxon>Euteleostomi</taxon>
        <taxon>Mammalia</taxon>
        <taxon>Eutheria</taxon>
        <taxon>Laurasiatheria</taxon>
        <taxon>Carnivora</taxon>
        <taxon>Caniformia</taxon>
        <taxon>Pinnipedia</taxon>
        <taxon>Phocidae</taxon>
        <taxon>Monachinae</taxon>
        <taxon>Monachini</taxon>
        <taxon>Neomonachus</taxon>
    </lineage>
</organism>
<dbReference type="RefSeq" id="XP_021545009.1">
    <property type="nucleotide sequence ID" value="XM_021689334.1"/>
</dbReference>
<protein>
    <submittedName>
        <fullName evidence="2">Uncharacterized protein C20orf141 homolog</fullName>
    </submittedName>
</protein>
<keyword evidence="1" id="KW-1185">Reference proteome</keyword>
<sequence length="166" mass="16602">MTQLCLPRPKALAYPIPVPLRGLGAGEGSHSPVGPCMSPWGPSVAQLRDSVLGLGAQGLTAGWPSLAAAGQLPGPDLLHWLSVQQPGRPAGPPQTLLPGGPSQGAALLPAAAVTGRLGPQEALLLALLGLGLLLGARGVPLALLGLPELQGPFGPPAWAADTWVCV</sequence>